<evidence type="ECO:0000313" key="2">
    <source>
        <dbReference type="EMBL" id="RIH84805.1"/>
    </source>
</evidence>
<dbReference type="OrthoDB" id="74044at2"/>
<organism evidence="2 3">
    <name type="scientific">Meiothermus luteus</name>
    <dbReference type="NCBI Taxonomy" id="2026184"/>
    <lineage>
        <taxon>Bacteria</taxon>
        <taxon>Thermotogati</taxon>
        <taxon>Deinococcota</taxon>
        <taxon>Deinococci</taxon>
        <taxon>Thermales</taxon>
        <taxon>Thermaceae</taxon>
        <taxon>Meiothermus</taxon>
    </lineage>
</organism>
<name>A0A399ELE3_9DEIN</name>
<accession>A0A399ELE3</accession>
<evidence type="ECO:0000256" key="1">
    <source>
        <dbReference type="SAM" id="MobiDB-lite"/>
    </source>
</evidence>
<evidence type="ECO:0000313" key="3">
    <source>
        <dbReference type="Proteomes" id="UP000265800"/>
    </source>
</evidence>
<sequence length="87" mass="9930">MYCYHQVRSGALWVWRVRTTAQIPPDPALGFPGLQQIVEIHRHKTHKRTGEVCEETDLAIISLSPGVHGRKPRPDRGSSLRRRMPPP</sequence>
<gene>
    <name evidence="2" type="ORF">Mlute_01790</name>
</gene>
<feature type="region of interest" description="Disordered" evidence="1">
    <location>
        <begin position="64"/>
        <end position="87"/>
    </location>
</feature>
<comment type="caution">
    <text evidence="2">The sequence shown here is derived from an EMBL/GenBank/DDBJ whole genome shotgun (WGS) entry which is preliminary data.</text>
</comment>
<dbReference type="RefSeq" id="WP_147371054.1">
    <property type="nucleotide sequence ID" value="NZ_QWKZ01000055.1"/>
</dbReference>
<keyword evidence="3" id="KW-1185">Reference proteome</keyword>
<proteinExistence type="predicted"/>
<protein>
    <submittedName>
        <fullName evidence="2">Uncharacterized protein</fullName>
    </submittedName>
</protein>
<dbReference type="EMBL" id="QWKZ01000055">
    <property type="protein sequence ID" value="RIH84805.1"/>
    <property type="molecule type" value="Genomic_DNA"/>
</dbReference>
<dbReference type="AlphaFoldDB" id="A0A399ELE3"/>
<reference evidence="2 3" key="1">
    <citation type="submission" date="2018-08" db="EMBL/GenBank/DDBJ databases">
        <title>Meiothermus luteus KCTC 52599 genome sequencing project.</title>
        <authorList>
            <person name="Da Costa M.S."/>
            <person name="Albuquerque L."/>
            <person name="Raposo P."/>
            <person name="Froufe H.J.C."/>
            <person name="Barroso C.S."/>
            <person name="Egas C."/>
        </authorList>
    </citation>
    <scope>NUCLEOTIDE SEQUENCE [LARGE SCALE GENOMIC DNA]</scope>
    <source>
        <strain evidence="2 3">KCTC 52599</strain>
    </source>
</reference>
<dbReference type="Proteomes" id="UP000265800">
    <property type="component" value="Unassembled WGS sequence"/>
</dbReference>